<dbReference type="Proteomes" id="UP000193411">
    <property type="component" value="Unassembled WGS sequence"/>
</dbReference>
<reference evidence="1 2" key="1">
    <citation type="submission" date="2016-07" db="EMBL/GenBank/DDBJ databases">
        <title>Pervasive Adenine N6-methylation of Active Genes in Fungi.</title>
        <authorList>
            <consortium name="DOE Joint Genome Institute"/>
            <person name="Mondo S.J."/>
            <person name="Dannebaum R.O."/>
            <person name="Kuo R.C."/>
            <person name="Labutti K."/>
            <person name="Haridas S."/>
            <person name="Kuo A."/>
            <person name="Salamov A."/>
            <person name="Ahrendt S.R."/>
            <person name="Lipzen A."/>
            <person name="Sullivan W."/>
            <person name="Andreopoulos W.B."/>
            <person name="Clum A."/>
            <person name="Lindquist E."/>
            <person name="Daum C."/>
            <person name="Ramamoorthy G.K."/>
            <person name="Gryganskyi A."/>
            <person name="Culley D."/>
            <person name="Magnuson J.K."/>
            <person name="James T.Y."/>
            <person name="O'Malley M.A."/>
            <person name="Stajich J.E."/>
            <person name="Spatafora J.W."/>
            <person name="Visel A."/>
            <person name="Grigoriev I.V."/>
        </authorList>
    </citation>
    <scope>NUCLEOTIDE SEQUENCE [LARGE SCALE GENOMIC DNA]</scope>
    <source>
        <strain evidence="1 2">PL171</strain>
    </source>
</reference>
<organism evidence="1 2">
    <name type="scientific">Catenaria anguillulae PL171</name>
    <dbReference type="NCBI Taxonomy" id="765915"/>
    <lineage>
        <taxon>Eukaryota</taxon>
        <taxon>Fungi</taxon>
        <taxon>Fungi incertae sedis</taxon>
        <taxon>Blastocladiomycota</taxon>
        <taxon>Blastocladiomycetes</taxon>
        <taxon>Blastocladiales</taxon>
        <taxon>Catenariaceae</taxon>
        <taxon>Catenaria</taxon>
    </lineage>
</organism>
<accession>A0A1Y2HPG7</accession>
<evidence type="ECO:0000313" key="2">
    <source>
        <dbReference type="Proteomes" id="UP000193411"/>
    </source>
</evidence>
<proteinExistence type="predicted"/>
<dbReference type="EMBL" id="MCFL01000016">
    <property type="protein sequence ID" value="ORZ36498.1"/>
    <property type="molecule type" value="Genomic_DNA"/>
</dbReference>
<protein>
    <submittedName>
        <fullName evidence="1">Uncharacterized protein</fullName>
    </submittedName>
</protein>
<sequence length="102" mass="11175">MARMSFKGVPATVLFEAAKAMAEGDVSDKALEAIWRTEEVVGFVPDVPYTSIKQVPPQAMNDEVGIMTELNVYKESAKPDSELVVGSLWVFTRKIDIKAGQV</sequence>
<comment type="caution">
    <text evidence="1">The sequence shown here is derived from an EMBL/GenBank/DDBJ whole genome shotgun (WGS) entry which is preliminary data.</text>
</comment>
<evidence type="ECO:0000313" key="1">
    <source>
        <dbReference type="EMBL" id="ORZ36498.1"/>
    </source>
</evidence>
<name>A0A1Y2HPG7_9FUNG</name>
<keyword evidence="2" id="KW-1185">Reference proteome</keyword>
<gene>
    <name evidence="1" type="ORF">BCR44DRAFT_59281</name>
</gene>
<dbReference type="AlphaFoldDB" id="A0A1Y2HPG7"/>